<sequence>MTYILLALALVLLAVTVLGKVRLHDWWIRACEFPRLQIVALAVITFVAALLIGQGEQRVWIVAICIVVLVLQCYRILPWTRLWPLQVQAAEPGNEDHCVTLMVANVLTSNRNSEGLIHQVRDQQPDLLLTLESDQWWGDQLDVAFGDWPTIIRVPLDNLYGMHLYSRLPLEEAEVKYLIQDDIPSIHGWLRLPSGDRIRLHAVHPRPPAPSESEESLWRDAELLLVGREVEKGGYPAIVAGDLNDVAWSRTTRLFCHVSSMLDPRRGRGMFSTFHAERWYLRWPLDHVFITEHFTLKRLCRLSAFGSDHFPILVTLCFRPSRKDEHEAPEADGDEVQEAKENIREGKAREQDDK</sequence>
<dbReference type="InterPro" id="IPR036691">
    <property type="entry name" value="Endo/exonu/phosph_ase_sf"/>
</dbReference>
<reference evidence="5" key="1">
    <citation type="submission" date="2018-05" db="EMBL/GenBank/DDBJ databases">
        <authorList>
            <person name="Lu D."/>
        </authorList>
    </citation>
    <scope>NUCLEOTIDE SEQUENCE [LARGE SCALE GENOMIC DNA]</scope>
    <source>
        <strain evidence="5">F01</strain>
    </source>
</reference>
<feature type="transmembrane region" description="Helical" evidence="2">
    <location>
        <begin position="59"/>
        <end position="77"/>
    </location>
</feature>
<dbReference type="Proteomes" id="UP000253987">
    <property type="component" value="Unassembled WGS sequence"/>
</dbReference>
<accession>A0A2V3ZLH3</accession>
<dbReference type="RefSeq" id="WP_114612487.1">
    <property type="nucleotide sequence ID" value="NZ_QFWX01000003.1"/>
</dbReference>
<dbReference type="EMBL" id="QFWX01000003">
    <property type="protein sequence ID" value="PXX91607.1"/>
    <property type="molecule type" value="Genomic_DNA"/>
</dbReference>
<proteinExistence type="predicted"/>
<dbReference type="Pfam" id="PF03372">
    <property type="entry name" value="Exo_endo_phos"/>
    <property type="match status" value="1"/>
</dbReference>
<dbReference type="AlphaFoldDB" id="A0A2V3ZLH3"/>
<organism evidence="4 5">
    <name type="scientific">Marinobacter vulgaris</name>
    <dbReference type="NCBI Taxonomy" id="1928331"/>
    <lineage>
        <taxon>Bacteria</taxon>
        <taxon>Pseudomonadati</taxon>
        <taxon>Pseudomonadota</taxon>
        <taxon>Gammaproteobacteria</taxon>
        <taxon>Pseudomonadales</taxon>
        <taxon>Marinobacteraceae</taxon>
        <taxon>Marinobacter</taxon>
    </lineage>
</organism>
<dbReference type="Gene3D" id="3.60.10.10">
    <property type="entry name" value="Endonuclease/exonuclease/phosphatase"/>
    <property type="match status" value="1"/>
</dbReference>
<comment type="caution">
    <text evidence="4">The sequence shown here is derived from an EMBL/GenBank/DDBJ whole genome shotgun (WGS) entry which is preliminary data.</text>
</comment>
<evidence type="ECO:0000313" key="4">
    <source>
        <dbReference type="EMBL" id="PXX91607.1"/>
    </source>
</evidence>
<keyword evidence="4" id="KW-0255">Endonuclease</keyword>
<name>A0A2V3ZLH3_9GAMM</name>
<keyword evidence="4" id="KW-0378">Hydrolase</keyword>
<dbReference type="OrthoDB" id="9796594at2"/>
<feature type="transmembrane region" description="Helical" evidence="2">
    <location>
        <begin position="35"/>
        <end position="52"/>
    </location>
</feature>
<feature type="domain" description="Endonuclease/exonuclease/phosphatase" evidence="3">
    <location>
        <begin position="104"/>
        <end position="309"/>
    </location>
</feature>
<keyword evidence="2" id="KW-0472">Membrane</keyword>
<keyword evidence="2" id="KW-1133">Transmembrane helix</keyword>
<protein>
    <submittedName>
        <fullName evidence="4">Endonuclease</fullName>
    </submittedName>
</protein>
<feature type="compositionally biased region" description="Basic and acidic residues" evidence="1">
    <location>
        <begin position="337"/>
        <end position="354"/>
    </location>
</feature>
<keyword evidence="5" id="KW-1185">Reference proteome</keyword>
<feature type="region of interest" description="Disordered" evidence="1">
    <location>
        <begin position="324"/>
        <end position="354"/>
    </location>
</feature>
<keyword evidence="2" id="KW-0812">Transmembrane</keyword>
<reference evidence="4 5" key="2">
    <citation type="submission" date="2018-06" db="EMBL/GenBank/DDBJ databases">
        <title>Marinobactersediminissp. nov, a moderately halophilic bacterium isolated from marine solar saltern.</title>
        <authorList>
            <person name="Zhang Y."/>
        </authorList>
    </citation>
    <scope>NUCLEOTIDE SEQUENCE [LARGE SCALE GENOMIC DNA]</scope>
    <source>
        <strain evidence="4 5">F01</strain>
    </source>
</reference>
<keyword evidence="4" id="KW-0540">Nuclease</keyword>
<evidence type="ECO:0000313" key="5">
    <source>
        <dbReference type="Proteomes" id="UP000253987"/>
    </source>
</evidence>
<dbReference type="InterPro" id="IPR005135">
    <property type="entry name" value="Endo/exonuclease/phosphatase"/>
</dbReference>
<gene>
    <name evidence="4" type="ORF">DIT71_06910</name>
</gene>
<dbReference type="GO" id="GO:0004519">
    <property type="term" value="F:endonuclease activity"/>
    <property type="evidence" value="ECO:0007669"/>
    <property type="project" value="UniProtKB-KW"/>
</dbReference>
<evidence type="ECO:0000256" key="2">
    <source>
        <dbReference type="SAM" id="Phobius"/>
    </source>
</evidence>
<evidence type="ECO:0000256" key="1">
    <source>
        <dbReference type="SAM" id="MobiDB-lite"/>
    </source>
</evidence>
<dbReference type="SUPFAM" id="SSF56219">
    <property type="entry name" value="DNase I-like"/>
    <property type="match status" value="1"/>
</dbReference>
<evidence type="ECO:0000259" key="3">
    <source>
        <dbReference type="Pfam" id="PF03372"/>
    </source>
</evidence>